<dbReference type="EMBL" id="CP060203">
    <property type="protein sequence ID" value="QNS41771.1"/>
    <property type="molecule type" value="Genomic_DNA"/>
</dbReference>
<dbReference type="GO" id="GO:0043565">
    <property type="term" value="F:sequence-specific DNA binding"/>
    <property type="evidence" value="ECO:0007669"/>
    <property type="project" value="InterPro"/>
</dbReference>
<dbReference type="KEGG" id="cmaq:H0S70_01910"/>
<dbReference type="InterPro" id="IPR009057">
    <property type="entry name" value="Homeodomain-like_sf"/>
</dbReference>
<evidence type="ECO:0000256" key="1">
    <source>
        <dbReference type="ARBA" id="ARBA00023015"/>
    </source>
</evidence>
<evidence type="ECO:0000313" key="4">
    <source>
        <dbReference type="EMBL" id="QNS41771.1"/>
    </source>
</evidence>
<accession>A0A7H1DXR3</accession>
<dbReference type="Proteomes" id="UP000516438">
    <property type="component" value="Chromosome"/>
</dbReference>
<evidence type="ECO:0000313" key="5">
    <source>
        <dbReference type="Proteomes" id="UP000516438"/>
    </source>
</evidence>
<evidence type="ECO:0000256" key="2">
    <source>
        <dbReference type="ARBA" id="ARBA00023163"/>
    </source>
</evidence>
<organism evidence="4 5">
    <name type="scientific">Chryseobacterium manosquense</name>
    <dbReference type="NCBI Taxonomy" id="2754694"/>
    <lineage>
        <taxon>Bacteria</taxon>
        <taxon>Pseudomonadati</taxon>
        <taxon>Bacteroidota</taxon>
        <taxon>Flavobacteriia</taxon>
        <taxon>Flavobacteriales</taxon>
        <taxon>Weeksellaceae</taxon>
        <taxon>Chryseobacterium group</taxon>
        <taxon>Chryseobacterium</taxon>
    </lineage>
</organism>
<keyword evidence="1" id="KW-0805">Transcription regulation</keyword>
<reference evidence="4 5" key="1">
    <citation type="submission" date="2020-07" db="EMBL/GenBank/DDBJ databases">
        <title>Complete genome and description of Chryseobacterium manosquense strain Marseille-Q2069 sp. nov.</title>
        <authorList>
            <person name="Boxberger M."/>
        </authorList>
    </citation>
    <scope>NUCLEOTIDE SEQUENCE [LARGE SCALE GENOMIC DNA]</scope>
    <source>
        <strain evidence="4 5">Marseille-Q2069</strain>
    </source>
</reference>
<gene>
    <name evidence="4" type="ORF">H0S70_01910</name>
</gene>
<dbReference type="InterPro" id="IPR018060">
    <property type="entry name" value="HTH_AraC"/>
</dbReference>
<dbReference type="PROSITE" id="PS01124">
    <property type="entry name" value="HTH_ARAC_FAMILY_2"/>
    <property type="match status" value="1"/>
</dbReference>
<protein>
    <submittedName>
        <fullName evidence="4">Helix-turn-helix domain-containing protein</fullName>
    </submittedName>
</protein>
<dbReference type="Pfam" id="PF12833">
    <property type="entry name" value="HTH_18"/>
    <property type="match status" value="1"/>
</dbReference>
<dbReference type="RefSeq" id="WP_188321512.1">
    <property type="nucleotide sequence ID" value="NZ_CP060203.1"/>
</dbReference>
<dbReference type="SMART" id="SM00342">
    <property type="entry name" value="HTH_ARAC"/>
    <property type="match status" value="1"/>
</dbReference>
<feature type="domain" description="HTH araC/xylS-type" evidence="3">
    <location>
        <begin position="158"/>
        <end position="255"/>
    </location>
</feature>
<dbReference type="SUPFAM" id="SSF46689">
    <property type="entry name" value="Homeodomain-like"/>
    <property type="match status" value="1"/>
</dbReference>
<sequence length="267" mass="32052">MKLDFYKPKNEILKKYIEGYYFISEDQHQKTIKYWTFPNNYCIFSVYQNTNEEFAENQFIITSSKQKNIIAGLVSRYSKPIEIVYENPVNEITIYFKPLGINQFIENPNVFKQSQISNYIPFSDYKEKMENIFNTKNREHQIEQLEDYWLSKFIKKDLTLIEQILSDVEADLKIEEIAEKYNFTRQYINKIFSKNIGKTPSEYRKIFRFRKALNEVKKATNLTHLSHNNLFYDQAHFIKDFKALTNTNPTSFFKNVDTEKGNVWLFV</sequence>
<dbReference type="Gene3D" id="1.10.10.60">
    <property type="entry name" value="Homeodomain-like"/>
    <property type="match status" value="1"/>
</dbReference>
<keyword evidence="5" id="KW-1185">Reference proteome</keyword>
<dbReference type="AlphaFoldDB" id="A0A7H1DXR3"/>
<keyword evidence="2" id="KW-0804">Transcription</keyword>
<name>A0A7H1DXR3_9FLAO</name>
<evidence type="ECO:0000259" key="3">
    <source>
        <dbReference type="PROSITE" id="PS01124"/>
    </source>
</evidence>
<dbReference type="GO" id="GO:0003700">
    <property type="term" value="F:DNA-binding transcription factor activity"/>
    <property type="evidence" value="ECO:0007669"/>
    <property type="project" value="InterPro"/>
</dbReference>
<proteinExistence type="predicted"/>